<evidence type="ECO:0000256" key="3">
    <source>
        <dbReference type="ARBA" id="ARBA00022553"/>
    </source>
</evidence>
<dbReference type="InterPro" id="IPR003661">
    <property type="entry name" value="HisK_dim/P_dom"/>
</dbReference>
<sequence>MDQSIFDFAPFPMWIYDLVSFRFLAVNKEAIRTYGYSEREFLNMTIKDIRPQEDIPRLERAVKEARTRTELYNEGLYRHRKKDGRIIYVKIKSNHITFNGLKAEIITAIDLTDRYEREQKIEVQKNYLTVISTISQLLLKSNDWLQSLNTCFKTVGETIGIDRIYFFQNNLKDKTTSQRLEWSNENIIPQLDNQDLQNIPFSELPLFMEPLLKKKNFEAIVKDLPQSITKDLLLKQEIKSILVLPLWVNDFFYGFIGFDNCTEEREFSEEEFQLIQVLTSNLGHVIKQLEAFQELSYREARFKSLIENGKDLIAIIDKNGNYSYVGPTSKTVLGVYPYEFIGKNAFEFIHQKDQPRLKHSLARISKIKYITIEPYRFLDANGEWRWIRTELTNHLDTPFINGIVANTHEVTAEVKQRRIERLAASLAKEIGKPGKLSTCFNQAIRQLTALDGIDSSEIWLVSQDAIRLDLISYSFQKEKHSSFYEYGKEFTSFTLGSGLPGYIWKENSSLLWKDLPNKKEFVRHPANFKSAMGFPIEYNTEFIGCILCFSSTQGEKIIDEYNLLKEVIQLIGSVVKQKITEVEYRNFFNITPDPHCIIGFDGYIQKYNKAFQNLLGYEKDKLLSRPIYDFIYKDDKLDSQAKIKSFIIDKSPNHRASYPKHEARFVTSDSQIKWMVWSGTVIQESKIIVAVAKDITDERLVQEKLKVAYKQLKTAQKIAKLGYWFRGLDSDLSVWSEETYRIYGYSPHDFIPTQFNISQTFFPEDQHLIEKDPIGLIKNKNVHSFEHRILTGKGNIKWVHQEIRLLKDKQGQPYGIEGTIQDITESKLYEKELALSNERFRLAMKASNEIIWELDHQTCVITRGDGGKSMSEFNNKEDFNKANSWFSKIIAEERNRVWDSFQKSLTDKNESYWYSEYKILSDKGCFFYFIDRCYIQRDEAGNPIRSIGSALDVTSSREQLDKIKTQNEKLKEIAWLQSHVIRAPLARILGLINLFEVIDDNDEEMTKDQIIEMISTSAHELDEVIKDITKKISAEDIG</sequence>
<dbReference type="InterPro" id="IPR000014">
    <property type="entry name" value="PAS"/>
</dbReference>
<evidence type="ECO:0000313" key="9">
    <source>
        <dbReference type="Proteomes" id="UP000001635"/>
    </source>
</evidence>
<dbReference type="CDD" id="cd00130">
    <property type="entry name" value="PAS"/>
    <property type="match status" value="4"/>
</dbReference>
<reference evidence="9" key="1">
    <citation type="submission" date="2011-07" db="EMBL/GenBank/DDBJ databases">
        <title>The complete genome of Cyclobacterium marinum DSM 745.</title>
        <authorList>
            <person name="Lucas S."/>
            <person name="Han J."/>
            <person name="Lapidus A."/>
            <person name="Bruce D."/>
            <person name="Goodwin L."/>
            <person name="Pitluck S."/>
            <person name="Peters L."/>
            <person name="Kyrpides N."/>
            <person name="Mavromatis K."/>
            <person name="Ivanova N."/>
            <person name="Ovchinnikova G."/>
            <person name="Chertkov O."/>
            <person name="Detter J.C."/>
            <person name="Tapia R."/>
            <person name="Han C."/>
            <person name="Land M."/>
            <person name="Hauser L."/>
            <person name="Markowitz V."/>
            <person name="Cheng J.-F."/>
            <person name="Hugenholtz P."/>
            <person name="Woyke T."/>
            <person name="Wu D."/>
            <person name="Tindall B."/>
            <person name="Schuetze A."/>
            <person name="Brambilla E."/>
            <person name="Klenk H.-P."/>
            <person name="Eisen J.A."/>
        </authorList>
    </citation>
    <scope>NUCLEOTIDE SEQUENCE [LARGE SCALE GENOMIC DNA]</scope>
    <source>
        <strain evidence="9">ATCC 25205 / DSM 745 / LMG 13164 / NCIMB 1802</strain>
    </source>
</reference>
<dbReference type="KEGG" id="cmr:Cycma_2997"/>
<evidence type="ECO:0000259" key="6">
    <source>
        <dbReference type="PROSITE" id="PS50112"/>
    </source>
</evidence>
<feature type="domain" description="PAS" evidence="6">
    <location>
        <begin position="580"/>
        <end position="650"/>
    </location>
</feature>
<dbReference type="EMBL" id="CP002955">
    <property type="protein sequence ID" value="AEL26725.1"/>
    <property type="molecule type" value="Genomic_DNA"/>
</dbReference>
<evidence type="ECO:0000256" key="2">
    <source>
        <dbReference type="ARBA" id="ARBA00012438"/>
    </source>
</evidence>
<dbReference type="InterPro" id="IPR035965">
    <property type="entry name" value="PAS-like_dom_sf"/>
</dbReference>
<comment type="catalytic activity">
    <reaction evidence="1">
        <text>ATP + protein L-histidine = ADP + protein N-phospho-L-histidine.</text>
        <dbReference type="EC" id="2.7.13.3"/>
    </reaction>
</comment>
<dbReference type="OrthoDB" id="9124519at2"/>
<proteinExistence type="predicted"/>
<dbReference type="SMART" id="SM00091">
    <property type="entry name" value="PAS"/>
    <property type="match status" value="5"/>
</dbReference>
<gene>
    <name evidence="8" type="ordered locus">Cycma_2997</name>
</gene>
<dbReference type="HOGENOM" id="CLU_292983_0_0_10"/>
<dbReference type="PANTHER" id="PTHR43304:SF1">
    <property type="entry name" value="PAC DOMAIN-CONTAINING PROTEIN"/>
    <property type="match status" value="1"/>
</dbReference>
<evidence type="ECO:0000256" key="4">
    <source>
        <dbReference type="ARBA" id="ARBA00022679"/>
    </source>
</evidence>
<dbReference type="Proteomes" id="UP000001635">
    <property type="component" value="Chromosome"/>
</dbReference>
<dbReference type="PANTHER" id="PTHR43304">
    <property type="entry name" value="PHYTOCHROME-LIKE PROTEIN CPH1"/>
    <property type="match status" value="1"/>
</dbReference>
<dbReference type="CDD" id="cd00082">
    <property type="entry name" value="HisKA"/>
    <property type="match status" value="1"/>
</dbReference>
<dbReference type="AlphaFoldDB" id="G0J541"/>
<organism evidence="8 9">
    <name type="scientific">Cyclobacterium marinum (strain ATCC 25205 / DSM 745 / LMG 13164 / NCIMB 1802)</name>
    <name type="common">Flectobacillus marinus</name>
    <dbReference type="NCBI Taxonomy" id="880070"/>
    <lineage>
        <taxon>Bacteria</taxon>
        <taxon>Pseudomonadati</taxon>
        <taxon>Bacteroidota</taxon>
        <taxon>Cytophagia</taxon>
        <taxon>Cytophagales</taxon>
        <taxon>Cyclobacteriaceae</taxon>
        <taxon>Cyclobacterium</taxon>
    </lineage>
</organism>
<keyword evidence="3" id="KW-0597">Phosphoprotein</keyword>
<dbReference type="STRING" id="880070.Cycma_2997"/>
<evidence type="ECO:0000313" key="8">
    <source>
        <dbReference type="EMBL" id="AEL26725.1"/>
    </source>
</evidence>
<evidence type="ECO:0000256" key="1">
    <source>
        <dbReference type="ARBA" id="ARBA00000085"/>
    </source>
</evidence>
<dbReference type="Pfam" id="PF01590">
    <property type="entry name" value="GAF"/>
    <property type="match status" value="1"/>
</dbReference>
<feature type="domain" description="PAS" evidence="6">
    <location>
        <begin position="298"/>
        <end position="368"/>
    </location>
</feature>
<dbReference type="InterPro" id="IPR001610">
    <property type="entry name" value="PAC"/>
</dbReference>
<keyword evidence="4" id="KW-0808">Transferase</keyword>
<evidence type="ECO:0000259" key="7">
    <source>
        <dbReference type="PROSITE" id="PS50113"/>
    </source>
</evidence>
<dbReference type="EC" id="2.7.13.3" evidence="2"/>
<dbReference type="eggNOG" id="COG2203">
    <property type="taxonomic scope" value="Bacteria"/>
</dbReference>
<dbReference type="Gene3D" id="3.30.450.20">
    <property type="entry name" value="PAS domain"/>
    <property type="match status" value="5"/>
</dbReference>
<dbReference type="Gene3D" id="2.10.70.100">
    <property type="match status" value="1"/>
</dbReference>
<dbReference type="InterPro" id="IPR013655">
    <property type="entry name" value="PAS_fold_3"/>
</dbReference>
<dbReference type="SMART" id="SM00065">
    <property type="entry name" value="GAF"/>
    <property type="match status" value="2"/>
</dbReference>
<name>G0J541_CYCMS</name>
<feature type="domain" description="PAC" evidence="7">
    <location>
        <begin position="783"/>
        <end position="835"/>
    </location>
</feature>
<dbReference type="SUPFAM" id="SSF55785">
    <property type="entry name" value="PYP-like sensor domain (PAS domain)"/>
    <property type="match status" value="5"/>
</dbReference>
<dbReference type="eggNOG" id="COG2202">
    <property type="taxonomic scope" value="Bacteria"/>
</dbReference>
<dbReference type="Pfam" id="PF08447">
    <property type="entry name" value="PAS_3"/>
    <property type="match status" value="5"/>
</dbReference>
<dbReference type="Gene3D" id="3.30.450.40">
    <property type="match status" value="2"/>
</dbReference>
<feature type="domain" description="PAS" evidence="6">
    <location>
        <begin position="1"/>
        <end position="69"/>
    </location>
</feature>
<dbReference type="InterPro" id="IPR052162">
    <property type="entry name" value="Sensor_kinase/Photoreceptor"/>
</dbReference>
<dbReference type="InterPro" id="IPR029016">
    <property type="entry name" value="GAF-like_dom_sf"/>
</dbReference>
<dbReference type="PROSITE" id="PS50113">
    <property type="entry name" value="PAC"/>
    <property type="match status" value="2"/>
</dbReference>
<keyword evidence="9" id="KW-1185">Reference proteome</keyword>
<dbReference type="SMART" id="SM00086">
    <property type="entry name" value="PAC"/>
    <property type="match status" value="5"/>
</dbReference>
<dbReference type="InterPro" id="IPR003018">
    <property type="entry name" value="GAF"/>
</dbReference>
<evidence type="ECO:0000256" key="5">
    <source>
        <dbReference type="ARBA" id="ARBA00022777"/>
    </source>
</evidence>
<dbReference type="SUPFAM" id="SSF55781">
    <property type="entry name" value="GAF domain-like"/>
    <property type="match status" value="2"/>
</dbReference>
<accession>G0J541</accession>
<protein>
    <recommendedName>
        <fullName evidence="2">histidine kinase</fullName>
        <ecNumber evidence="2">2.7.13.3</ecNumber>
    </recommendedName>
</protein>
<dbReference type="InterPro" id="IPR000700">
    <property type="entry name" value="PAS-assoc_C"/>
</dbReference>
<dbReference type="NCBIfam" id="TIGR00229">
    <property type="entry name" value="sensory_box"/>
    <property type="match status" value="4"/>
</dbReference>
<dbReference type="GO" id="GO:0000155">
    <property type="term" value="F:phosphorelay sensor kinase activity"/>
    <property type="evidence" value="ECO:0007669"/>
    <property type="project" value="InterPro"/>
</dbReference>
<keyword evidence="5" id="KW-0418">Kinase</keyword>
<dbReference type="RefSeq" id="WP_014021015.1">
    <property type="nucleotide sequence ID" value="NC_015914.1"/>
</dbReference>
<dbReference type="PROSITE" id="PS50112">
    <property type="entry name" value="PAS"/>
    <property type="match status" value="3"/>
</dbReference>
<feature type="domain" description="PAC" evidence="7">
    <location>
        <begin position="913"/>
        <end position="965"/>
    </location>
</feature>